<accession>A0A940S5T3</accession>
<comment type="subcellular location">
    <subcellularLocation>
        <location evidence="1">Endomembrane system</location>
        <topology evidence="1">Multi-pass membrane protein</topology>
    </subcellularLocation>
</comment>
<feature type="transmembrane region" description="Helical" evidence="7">
    <location>
        <begin position="385"/>
        <end position="408"/>
    </location>
</feature>
<feature type="transmembrane region" description="Helical" evidence="7">
    <location>
        <begin position="102"/>
        <end position="120"/>
    </location>
</feature>
<dbReference type="Pfam" id="PF07690">
    <property type="entry name" value="MFS_1"/>
    <property type="match status" value="1"/>
</dbReference>
<feature type="transmembrane region" description="Helical" evidence="7">
    <location>
        <begin position="355"/>
        <end position="373"/>
    </location>
</feature>
<evidence type="ECO:0000256" key="5">
    <source>
        <dbReference type="ARBA" id="ARBA00023136"/>
    </source>
</evidence>
<dbReference type="SUPFAM" id="SSF103473">
    <property type="entry name" value="MFS general substrate transporter"/>
    <property type="match status" value="1"/>
</dbReference>
<feature type="transmembrane region" description="Helical" evidence="7">
    <location>
        <begin position="160"/>
        <end position="178"/>
    </location>
</feature>
<evidence type="ECO:0000256" key="2">
    <source>
        <dbReference type="ARBA" id="ARBA00022448"/>
    </source>
</evidence>
<dbReference type="GO" id="GO:0012505">
    <property type="term" value="C:endomembrane system"/>
    <property type="evidence" value="ECO:0007669"/>
    <property type="project" value="UniProtKB-SubCell"/>
</dbReference>
<dbReference type="InterPro" id="IPR011701">
    <property type="entry name" value="MFS"/>
</dbReference>
<proteinExistence type="predicted"/>
<keyword evidence="9" id="KW-1185">Reference proteome</keyword>
<dbReference type="PANTHER" id="PTHR23501:SF191">
    <property type="entry name" value="VACUOLAR BASIC AMINO ACID TRANSPORTER 4"/>
    <property type="match status" value="1"/>
</dbReference>
<comment type="caution">
    <text evidence="8">The sequence shown here is derived from an EMBL/GenBank/DDBJ whole genome shotgun (WGS) entry which is preliminary data.</text>
</comment>
<feature type="transmembrane region" description="Helical" evidence="7">
    <location>
        <begin position="287"/>
        <end position="306"/>
    </location>
</feature>
<dbReference type="EMBL" id="JAGIZA010000012">
    <property type="protein sequence ID" value="MBP0494771.1"/>
    <property type="molecule type" value="Genomic_DNA"/>
</dbReference>
<feature type="transmembrane region" description="Helical" evidence="7">
    <location>
        <begin position="420"/>
        <end position="446"/>
    </location>
</feature>
<feature type="transmembrane region" description="Helical" evidence="7">
    <location>
        <begin position="511"/>
        <end position="536"/>
    </location>
</feature>
<evidence type="ECO:0000256" key="1">
    <source>
        <dbReference type="ARBA" id="ARBA00004127"/>
    </source>
</evidence>
<evidence type="ECO:0000313" key="8">
    <source>
        <dbReference type="EMBL" id="MBP0494771.1"/>
    </source>
</evidence>
<feature type="transmembrane region" description="Helical" evidence="7">
    <location>
        <begin position="255"/>
        <end position="275"/>
    </location>
</feature>
<dbReference type="PANTHER" id="PTHR23501">
    <property type="entry name" value="MAJOR FACILITATOR SUPERFAMILY"/>
    <property type="match status" value="1"/>
</dbReference>
<name>A0A940S5T3_9PROT</name>
<reference evidence="8" key="1">
    <citation type="submission" date="2021-03" db="EMBL/GenBank/DDBJ databases">
        <authorList>
            <person name="So Y."/>
        </authorList>
    </citation>
    <scope>NUCLEOTIDE SEQUENCE</scope>
    <source>
        <strain evidence="8">SG15</strain>
    </source>
</reference>
<feature type="transmembrane region" description="Helical" evidence="7">
    <location>
        <begin position="228"/>
        <end position="249"/>
    </location>
</feature>
<keyword evidence="3 7" id="KW-0812">Transmembrane</keyword>
<feature type="transmembrane region" description="Helical" evidence="7">
    <location>
        <begin position="326"/>
        <end position="348"/>
    </location>
</feature>
<evidence type="ECO:0000256" key="7">
    <source>
        <dbReference type="SAM" id="Phobius"/>
    </source>
</evidence>
<protein>
    <submittedName>
        <fullName evidence="8">MFS transporter</fullName>
    </submittedName>
</protein>
<evidence type="ECO:0000256" key="3">
    <source>
        <dbReference type="ARBA" id="ARBA00022692"/>
    </source>
</evidence>
<dbReference type="GO" id="GO:0005886">
    <property type="term" value="C:plasma membrane"/>
    <property type="evidence" value="ECO:0007669"/>
    <property type="project" value="TreeGrafter"/>
</dbReference>
<dbReference type="GO" id="GO:0022857">
    <property type="term" value="F:transmembrane transporter activity"/>
    <property type="evidence" value="ECO:0007669"/>
    <property type="project" value="InterPro"/>
</dbReference>
<keyword evidence="5 7" id="KW-0472">Membrane</keyword>
<organism evidence="8 9">
    <name type="scientific">Roseomonas indoligenes</name>
    <dbReference type="NCBI Taxonomy" id="2820811"/>
    <lineage>
        <taxon>Bacteria</taxon>
        <taxon>Pseudomonadati</taxon>
        <taxon>Pseudomonadota</taxon>
        <taxon>Alphaproteobacteria</taxon>
        <taxon>Acetobacterales</taxon>
        <taxon>Roseomonadaceae</taxon>
        <taxon>Roseomonas</taxon>
    </lineage>
</organism>
<feature type="region of interest" description="Disordered" evidence="6">
    <location>
        <begin position="1"/>
        <end position="21"/>
    </location>
</feature>
<evidence type="ECO:0000313" key="9">
    <source>
        <dbReference type="Proteomes" id="UP000677537"/>
    </source>
</evidence>
<dbReference type="AlphaFoldDB" id="A0A940S5T3"/>
<dbReference type="Proteomes" id="UP000677537">
    <property type="component" value="Unassembled WGS sequence"/>
</dbReference>
<dbReference type="RefSeq" id="WP_209375557.1">
    <property type="nucleotide sequence ID" value="NZ_JAGIZA010000012.1"/>
</dbReference>
<feature type="transmembrane region" description="Helical" evidence="7">
    <location>
        <begin position="126"/>
        <end position="148"/>
    </location>
</feature>
<gene>
    <name evidence="8" type="ORF">J5Y10_18450</name>
</gene>
<sequence>MSDSGTAPAAPAQQPAPPAPPAGPTTISFPTLALYMLASLTFGLAQGMGNYLISGNLQAVQATFGATTNEAIWLMAGYSSTSITASILLWKLRTQFGLRRVAKIALVFLVIVSLAHVAVVDLRSAVLLRAVAGFAGAILNTLAFLYVLEALPPQHKLTTGIALGLTGSQVAVPLARLISPQLLEIGLWPQLNMVELALSFACLFWILVLPITPPVSAKVFDRVDAISLPLLIVGMGLIAVVLSLGRYYWWTEATWLGLCLAAGLACLTVLVMIELNRERPLVNLRWLSSADMILFGGSMFFSRFILSEQTTGAIGFFQNLGLLNEHMSGMLWVIFFATAGGFLGVAFINRPENRAAIQGVALALIAVGAWMESYSTNLTRPQDVLLSQALVAFGGAIFLPPAVGWSFAHTLKWGIQHLTSFFAVFLASQNLGGLLGAAGLGTFMVIREKFHSSQIVENLTLSDPLVAQRVQQYGASYARVLNDPALRGAEGNTLLGQVATREAYILAYNDLFLVVAVVSVLCLLGLLFHQLLLWLGRRRARDLAARTAQPA</sequence>
<feature type="transmembrane region" description="Helical" evidence="7">
    <location>
        <begin position="198"/>
        <end position="216"/>
    </location>
</feature>
<keyword evidence="2" id="KW-0813">Transport</keyword>
<keyword evidence="4 7" id="KW-1133">Transmembrane helix</keyword>
<evidence type="ECO:0000256" key="4">
    <source>
        <dbReference type="ARBA" id="ARBA00022989"/>
    </source>
</evidence>
<feature type="transmembrane region" description="Helical" evidence="7">
    <location>
        <begin position="32"/>
        <end position="52"/>
    </location>
</feature>
<evidence type="ECO:0000256" key="6">
    <source>
        <dbReference type="SAM" id="MobiDB-lite"/>
    </source>
</evidence>
<dbReference type="Gene3D" id="1.20.1250.20">
    <property type="entry name" value="MFS general substrate transporter like domains"/>
    <property type="match status" value="1"/>
</dbReference>
<dbReference type="InterPro" id="IPR036259">
    <property type="entry name" value="MFS_trans_sf"/>
</dbReference>